<evidence type="ECO:0000313" key="14">
    <source>
        <dbReference type="EMBL" id="AHE98373.1"/>
    </source>
</evidence>
<feature type="active site" description="Proton donor" evidence="9 11">
    <location>
        <position position="83"/>
    </location>
</feature>
<dbReference type="EMBL" id="CP007029">
    <property type="protein sequence ID" value="AHE98373.1"/>
    <property type="molecule type" value="Genomic_DNA"/>
</dbReference>
<keyword evidence="12" id="KW-0547">Nucleotide-binding</keyword>
<comment type="catalytic activity">
    <reaction evidence="9">
        <text>5,6-dihydrouridine(20) in tRNA + NAD(+) = uridine(20) in tRNA + NADH + H(+)</text>
        <dbReference type="Rhea" id="RHEA:53340"/>
        <dbReference type="Rhea" id="RHEA-COMP:13533"/>
        <dbReference type="Rhea" id="RHEA-COMP:13534"/>
        <dbReference type="ChEBI" id="CHEBI:15378"/>
        <dbReference type="ChEBI" id="CHEBI:57540"/>
        <dbReference type="ChEBI" id="CHEBI:57945"/>
        <dbReference type="ChEBI" id="CHEBI:65315"/>
        <dbReference type="ChEBI" id="CHEBI:74443"/>
        <dbReference type="EC" id="1.3.1.91"/>
    </reaction>
</comment>
<comment type="catalytic activity">
    <reaction evidence="9">
        <text>5,6-dihydrouridine(20a) in tRNA + NADP(+) = uridine(20a) in tRNA + NADPH + H(+)</text>
        <dbReference type="Rhea" id="RHEA:53344"/>
        <dbReference type="Rhea" id="RHEA-COMP:13535"/>
        <dbReference type="Rhea" id="RHEA-COMP:13536"/>
        <dbReference type="ChEBI" id="CHEBI:15378"/>
        <dbReference type="ChEBI" id="CHEBI:57783"/>
        <dbReference type="ChEBI" id="CHEBI:58349"/>
        <dbReference type="ChEBI" id="CHEBI:65315"/>
        <dbReference type="ChEBI" id="CHEBI:74443"/>
    </reaction>
</comment>
<organism evidence="14 15">
    <name type="scientific">Thioalkalivibrio paradoxus ARh 1</name>
    <dbReference type="NCBI Taxonomy" id="713585"/>
    <lineage>
        <taxon>Bacteria</taxon>
        <taxon>Pseudomonadati</taxon>
        <taxon>Pseudomonadota</taxon>
        <taxon>Gammaproteobacteria</taxon>
        <taxon>Chromatiales</taxon>
        <taxon>Ectothiorhodospiraceae</taxon>
        <taxon>Thioalkalivibrio</taxon>
    </lineage>
</organism>
<keyword evidence="15" id="KW-1185">Reference proteome</keyword>
<comment type="similarity">
    <text evidence="10">Belongs to the dus family.</text>
</comment>
<keyword evidence="7 9" id="KW-0694">RNA-binding</keyword>
<keyword evidence="8 9" id="KW-0560">Oxidoreductase</keyword>
<dbReference type="GO" id="GO:0000049">
    <property type="term" value="F:tRNA binding"/>
    <property type="evidence" value="ECO:0007669"/>
    <property type="project" value="UniProtKB-UniRule"/>
</dbReference>
<feature type="domain" description="DUS-like FMN-binding" evidence="13">
    <location>
        <begin position="1"/>
        <end position="293"/>
    </location>
</feature>
<evidence type="ECO:0000256" key="12">
    <source>
        <dbReference type="PIRSR" id="PIRSR006621-2"/>
    </source>
</evidence>
<evidence type="ECO:0000256" key="11">
    <source>
        <dbReference type="PIRSR" id="PIRSR006621-1"/>
    </source>
</evidence>
<keyword evidence="5 9" id="KW-0819">tRNA processing</keyword>
<comment type="function">
    <text evidence="9">Catalyzes the synthesis of 5,6-dihydrouridine (D), a modified base found in the D-loop of most tRNAs, via the reduction of the C5-C6 double bond in target uridines. Specifically modifies U20 and U20a in tRNAs.</text>
</comment>
<evidence type="ECO:0000259" key="13">
    <source>
        <dbReference type="Pfam" id="PF01207"/>
    </source>
</evidence>
<dbReference type="KEGG" id="tti:THITH_08975"/>
<keyword evidence="6 9" id="KW-0521">NADP</keyword>
<comment type="caution">
    <text evidence="9">Lacks conserved residue(s) required for the propagation of feature annotation.</text>
</comment>
<dbReference type="GO" id="GO:0102266">
    <property type="term" value="F:tRNA-dihydrouridine20a synthase activity"/>
    <property type="evidence" value="ECO:0007669"/>
    <property type="project" value="RHEA"/>
</dbReference>
<name>W0DN08_9GAMM</name>
<dbReference type="GO" id="GO:0102264">
    <property type="term" value="F:tRNA-dihydrouridine20 synthase activity"/>
    <property type="evidence" value="ECO:0007669"/>
    <property type="project" value="UniProtKB-EC"/>
</dbReference>
<sequence length="321" mass="34643">MMDWTDRWCRRFHRLLTRRALLYTEMLHANAVVHGDREHLLGFDPAERPLAVQLGGSDPAVLAEAARICADLGYGEINLNVGCPSDRVQSGAFGACLMATPGTVAACVAAMARAVAVPVTVKHRIGIDEQDSEADLQRFVQQVADAGCRSFVVHARKAWLQGLSPAENRDVPPLDYPRVYRLKQQFPALEIVVNGGIDGPEQGLPHLAHVDGVMVGRAAYHRPFELARVDRLYYGVGRDPTIAEVVDGLVALADEMCTRGVPLVRLTRHVLGLFHGAPGARQWRRILTEEARGEHAGPELIARAAGPCLGHGGAAGLSASG</sequence>
<dbReference type="GO" id="GO:0010181">
    <property type="term" value="F:FMN binding"/>
    <property type="evidence" value="ECO:0007669"/>
    <property type="project" value="UniProtKB-UniRule"/>
</dbReference>
<evidence type="ECO:0000256" key="2">
    <source>
        <dbReference type="ARBA" id="ARBA00022555"/>
    </source>
</evidence>
<protein>
    <recommendedName>
        <fullName evidence="9">tRNA-dihydrouridine(20/20a) synthase</fullName>
        <ecNumber evidence="9">1.3.1.91</ecNumber>
    </recommendedName>
    <alternativeName>
        <fullName evidence="9">U20-specific dihydrouridine synthase</fullName>
        <shortName evidence="9">U20-specific Dus</shortName>
    </alternativeName>
    <alternativeName>
        <fullName evidence="9">tRNA-dihydrouridine synthase A</fullName>
    </alternativeName>
</protein>
<dbReference type="HOGENOM" id="CLU_013299_2_1_6"/>
<keyword evidence="4 9" id="KW-0288">FMN</keyword>
<feature type="binding site" evidence="9 12">
    <location>
        <position position="122"/>
    </location>
    <ligand>
        <name>FMN</name>
        <dbReference type="ChEBI" id="CHEBI:58210"/>
    </ligand>
</feature>
<keyword evidence="2 9" id="KW-0820">tRNA-binding</keyword>
<dbReference type="InterPro" id="IPR018517">
    <property type="entry name" value="tRNA_hU_synthase_CS"/>
</dbReference>
<dbReference type="PIRSF" id="PIRSF006621">
    <property type="entry name" value="Dus"/>
    <property type="match status" value="1"/>
</dbReference>
<reference evidence="14 15" key="1">
    <citation type="submission" date="2013-12" db="EMBL/GenBank/DDBJ databases">
        <authorList>
            <consortium name="DOE Joint Genome Institute"/>
            <person name="Muyzer G."/>
            <person name="Huntemann M."/>
            <person name="Han J."/>
            <person name="Chen A."/>
            <person name="Kyrpides N."/>
            <person name="Mavromatis K."/>
            <person name="Markowitz V."/>
            <person name="Palaniappan K."/>
            <person name="Ivanova N."/>
            <person name="Schaumberg A."/>
            <person name="Pati A."/>
            <person name="Liolios K."/>
            <person name="Nordberg H.P."/>
            <person name="Cantor M.N."/>
            <person name="Hua S.X."/>
            <person name="Woyke T."/>
        </authorList>
    </citation>
    <scope>NUCLEOTIDE SEQUENCE [LARGE SCALE GENOMIC DNA]</scope>
    <source>
        <strain evidence="14 15">ARh 1</strain>
    </source>
</reference>
<feature type="site" description="Interacts with tRNA" evidence="9">
    <location>
        <position position="169"/>
    </location>
</feature>
<dbReference type="HAMAP" id="MF_02041">
    <property type="entry name" value="DusA_subfam"/>
    <property type="match status" value="1"/>
</dbReference>
<dbReference type="CDD" id="cd02801">
    <property type="entry name" value="DUS_like_FMN"/>
    <property type="match status" value="1"/>
</dbReference>
<comment type="similarity">
    <text evidence="9">Belongs to the Dus family. DusA subfamily.</text>
</comment>
<feature type="site" description="Interacts with tRNA; defines subfamily-specific binding signature" evidence="9">
    <location>
        <position position="284"/>
    </location>
</feature>
<dbReference type="EC" id="1.3.1.91" evidence="9"/>
<evidence type="ECO:0000256" key="6">
    <source>
        <dbReference type="ARBA" id="ARBA00022857"/>
    </source>
</evidence>
<evidence type="ECO:0000256" key="8">
    <source>
        <dbReference type="ARBA" id="ARBA00023002"/>
    </source>
</evidence>
<dbReference type="InterPro" id="IPR004653">
    <property type="entry name" value="DusA"/>
</dbReference>
<dbReference type="PANTHER" id="PTHR42907:SF1">
    <property type="entry name" value="FMN-LINKED OXIDOREDUCTASES SUPERFAMILY PROTEIN"/>
    <property type="match status" value="1"/>
</dbReference>
<evidence type="ECO:0000256" key="4">
    <source>
        <dbReference type="ARBA" id="ARBA00022643"/>
    </source>
</evidence>
<comment type="catalytic activity">
    <reaction evidence="9">
        <text>5,6-dihydrouridine(20) in tRNA + NADP(+) = uridine(20) in tRNA + NADPH + H(+)</text>
        <dbReference type="Rhea" id="RHEA:53336"/>
        <dbReference type="Rhea" id="RHEA-COMP:13533"/>
        <dbReference type="Rhea" id="RHEA-COMP:13534"/>
        <dbReference type="ChEBI" id="CHEBI:15378"/>
        <dbReference type="ChEBI" id="CHEBI:57783"/>
        <dbReference type="ChEBI" id="CHEBI:58349"/>
        <dbReference type="ChEBI" id="CHEBI:65315"/>
        <dbReference type="ChEBI" id="CHEBI:74443"/>
        <dbReference type="EC" id="1.3.1.91"/>
    </reaction>
</comment>
<feature type="site" description="Interacts with tRNA" evidence="9">
    <location>
        <position position="80"/>
    </location>
</feature>
<gene>
    <name evidence="9" type="primary">dusA</name>
    <name evidence="14" type="ORF">THITH_08975</name>
</gene>
<evidence type="ECO:0000256" key="10">
    <source>
        <dbReference type="PIRNR" id="PIRNR006621"/>
    </source>
</evidence>
<feature type="binding site" evidence="9 12">
    <location>
        <begin position="216"/>
        <end position="217"/>
    </location>
    <ligand>
        <name>FMN</name>
        <dbReference type="ChEBI" id="CHEBI:58210"/>
    </ligand>
</feature>
<dbReference type="Gene3D" id="3.20.20.70">
    <property type="entry name" value="Aldolase class I"/>
    <property type="match status" value="1"/>
</dbReference>
<proteinExistence type="inferred from homology"/>
<keyword evidence="3 9" id="KW-0285">Flavoprotein</keyword>
<dbReference type="Gene3D" id="1.20.120.1460">
    <property type="match status" value="1"/>
</dbReference>
<evidence type="ECO:0000313" key="15">
    <source>
        <dbReference type="Proteomes" id="UP000005289"/>
    </source>
</evidence>
<evidence type="ECO:0000256" key="9">
    <source>
        <dbReference type="HAMAP-Rule" id="MF_02041"/>
    </source>
</evidence>
<dbReference type="Proteomes" id="UP000005289">
    <property type="component" value="Chromosome"/>
</dbReference>
<dbReference type="PROSITE" id="PS01136">
    <property type="entry name" value="UPF0034"/>
    <property type="match status" value="1"/>
</dbReference>
<feature type="binding site" evidence="9 12">
    <location>
        <begin position="194"/>
        <end position="196"/>
    </location>
    <ligand>
        <name>FMN</name>
        <dbReference type="ChEBI" id="CHEBI:58210"/>
    </ligand>
</feature>
<dbReference type="PANTHER" id="PTHR42907">
    <property type="entry name" value="FMN-LINKED OXIDOREDUCTASES SUPERFAMILY PROTEIN"/>
    <property type="match status" value="1"/>
</dbReference>
<feature type="binding site" evidence="9 12">
    <location>
        <position position="154"/>
    </location>
    <ligand>
        <name>FMN</name>
        <dbReference type="ChEBI" id="CHEBI:58210"/>
    </ligand>
</feature>
<dbReference type="NCBIfam" id="NF008774">
    <property type="entry name" value="PRK11815.1"/>
    <property type="match status" value="1"/>
</dbReference>
<dbReference type="NCBIfam" id="TIGR00742">
    <property type="entry name" value="yjbN"/>
    <property type="match status" value="1"/>
</dbReference>
<comment type="catalytic activity">
    <reaction evidence="9">
        <text>5,6-dihydrouridine(20a) in tRNA + NAD(+) = uridine(20a) in tRNA + NADH + H(+)</text>
        <dbReference type="Rhea" id="RHEA:53348"/>
        <dbReference type="Rhea" id="RHEA-COMP:13535"/>
        <dbReference type="Rhea" id="RHEA-COMP:13536"/>
        <dbReference type="ChEBI" id="CHEBI:15378"/>
        <dbReference type="ChEBI" id="CHEBI:57540"/>
        <dbReference type="ChEBI" id="CHEBI:57945"/>
        <dbReference type="ChEBI" id="CHEBI:65315"/>
        <dbReference type="ChEBI" id="CHEBI:74443"/>
    </reaction>
</comment>
<dbReference type="AlphaFoldDB" id="W0DN08"/>
<dbReference type="Pfam" id="PF01207">
    <property type="entry name" value="Dus"/>
    <property type="match status" value="1"/>
</dbReference>
<dbReference type="InterPro" id="IPR013785">
    <property type="entry name" value="Aldolase_TIM"/>
</dbReference>
<evidence type="ECO:0000256" key="3">
    <source>
        <dbReference type="ARBA" id="ARBA00022630"/>
    </source>
</evidence>
<evidence type="ECO:0000256" key="7">
    <source>
        <dbReference type="ARBA" id="ARBA00022884"/>
    </source>
</evidence>
<feature type="binding site" evidence="9 12">
    <location>
        <position position="53"/>
    </location>
    <ligand>
        <name>FMN</name>
        <dbReference type="ChEBI" id="CHEBI:58210"/>
    </ligand>
</feature>
<evidence type="ECO:0000256" key="5">
    <source>
        <dbReference type="ARBA" id="ARBA00022694"/>
    </source>
</evidence>
<feature type="site" description="Interacts with tRNA; defines subfamily-specific binding signature" evidence="9">
    <location>
        <position position="281"/>
    </location>
</feature>
<dbReference type="InterPro" id="IPR035587">
    <property type="entry name" value="DUS-like_FMN-bd"/>
</dbReference>
<dbReference type="SUPFAM" id="SSF51395">
    <property type="entry name" value="FMN-linked oxidoreductases"/>
    <property type="match status" value="1"/>
</dbReference>
<dbReference type="InterPro" id="IPR001269">
    <property type="entry name" value="DUS_fam"/>
</dbReference>
<comment type="cofactor">
    <cofactor evidence="1 9 10 12">
        <name>FMN</name>
        <dbReference type="ChEBI" id="CHEBI:58210"/>
    </cofactor>
</comment>
<accession>W0DN08</accession>
<dbReference type="GO" id="GO:0050660">
    <property type="term" value="F:flavin adenine dinucleotide binding"/>
    <property type="evidence" value="ECO:0007669"/>
    <property type="project" value="InterPro"/>
</dbReference>
<dbReference type="STRING" id="713585.THITH_08975"/>
<evidence type="ECO:0000256" key="1">
    <source>
        <dbReference type="ARBA" id="ARBA00001917"/>
    </source>
</evidence>